<evidence type="ECO:0000256" key="1">
    <source>
        <dbReference type="ARBA" id="ARBA00023002"/>
    </source>
</evidence>
<proteinExistence type="predicted"/>
<gene>
    <name evidence="3" type="primary">korC</name>
    <name evidence="3" type="ORF">NBG4_550004</name>
</gene>
<dbReference type="PANTHER" id="PTHR42730:SF1">
    <property type="entry name" value="2-OXOGLUTARATE SYNTHASE SUBUNIT KORC"/>
    <property type="match status" value="1"/>
</dbReference>
<dbReference type="EC" id="1.2.7.3" evidence="3"/>
<dbReference type="PANTHER" id="PTHR42730">
    <property type="entry name" value="2-OXOGLUTARATE SYNTHASE SUBUNIT KORC"/>
    <property type="match status" value="1"/>
</dbReference>
<evidence type="ECO:0000313" key="3">
    <source>
        <dbReference type="EMBL" id="SPQ01443.1"/>
    </source>
</evidence>
<dbReference type="InterPro" id="IPR011894">
    <property type="entry name" value="PorC_KorC"/>
</dbReference>
<evidence type="ECO:0000259" key="2">
    <source>
        <dbReference type="Pfam" id="PF01558"/>
    </source>
</evidence>
<feature type="domain" description="Pyruvate/ketoisovalerate oxidoreductase catalytic" evidence="2">
    <location>
        <begin position="11"/>
        <end position="174"/>
    </location>
</feature>
<organism evidence="3 4">
    <name type="scientific">Candidatus Sulfobium mesophilum</name>
    <dbReference type="NCBI Taxonomy" id="2016548"/>
    <lineage>
        <taxon>Bacteria</taxon>
        <taxon>Pseudomonadati</taxon>
        <taxon>Nitrospirota</taxon>
        <taxon>Nitrospiria</taxon>
        <taxon>Nitrospirales</taxon>
        <taxon>Nitrospiraceae</taxon>
        <taxon>Candidatus Sulfobium</taxon>
    </lineage>
</organism>
<dbReference type="NCBIfam" id="TIGR02175">
    <property type="entry name" value="PorC_KorC"/>
    <property type="match status" value="1"/>
</dbReference>
<sequence length="191" mass="20441">MKKRVIIAGSGGQGILFFGQLLTYAAMLDGLEVTCFPSYGAEMRGGTANCTVIISDSVIGSPVIRNPDILVVLNDASYIRFSEKLSSGGILIYDSSVVNSGVHREDIKTIKVPANDILSSFNGARSANMAMLGAFIAVTEIVEIDSVFRALDEITPSRRRASLDVNKAIIMKGYSSLYDVPLNTLEGNLKG</sequence>
<dbReference type="EMBL" id="OUUY01000103">
    <property type="protein sequence ID" value="SPQ01443.1"/>
    <property type="molecule type" value="Genomic_DNA"/>
</dbReference>
<dbReference type="Proteomes" id="UP000245125">
    <property type="component" value="Unassembled WGS sequence"/>
</dbReference>
<protein>
    <submittedName>
        <fullName evidence="3">2-oxoglutarate oxidoreductase (KorC)</fullName>
        <ecNumber evidence="3">1.2.7.3</ecNumber>
    </submittedName>
</protein>
<dbReference type="Gene3D" id="3.40.920.10">
    <property type="entry name" value="Pyruvate-ferredoxin oxidoreductase, PFOR, domain III"/>
    <property type="match status" value="1"/>
</dbReference>
<keyword evidence="4" id="KW-1185">Reference proteome</keyword>
<dbReference type="Pfam" id="PF01558">
    <property type="entry name" value="POR"/>
    <property type="match status" value="1"/>
</dbReference>
<dbReference type="InterPro" id="IPR052554">
    <property type="entry name" value="2-oxoglutarate_synth_KorC"/>
</dbReference>
<dbReference type="InterPro" id="IPR002869">
    <property type="entry name" value="Pyrv_flavodox_OxRed_cen"/>
</dbReference>
<dbReference type="OrthoDB" id="9789125at2"/>
<reference evidence="4" key="1">
    <citation type="submission" date="2018-03" db="EMBL/GenBank/DDBJ databases">
        <authorList>
            <person name="Zecchin S."/>
        </authorList>
    </citation>
    <scope>NUCLEOTIDE SEQUENCE [LARGE SCALE GENOMIC DNA]</scope>
</reference>
<accession>A0A2U3QJ68</accession>
<evidence type="ECO:0000313" key="4">
    <source>
        <dbReference type="Proteomes" id="UP000245125"/>
    </source>
</evidence>
<name>A0A2U3QJ68_9BACT</name>
<dbReference type="InterPro" id="IPR019752">
    <property type="entry name" value="Pyrv/ketoisovalerate_OxRed_cat"/>
</dbReference>
<keyword evidence="1 3" id="KW-0560">Oxidoreductase</keyword>
<dbReference type="GO" id="GO:0047553">
    <property type="term" value="F:2-oxoglutarate synthase activity"/>
    <property type="evidence" value="ECO:0007669"/>
    <property type="project" value="UniProtKB-EC"/>
</dbReference>
<dbReference type="AlphaFoldDB" id="A0A2U3QJ68"/>
<dbReference type="SUPFAM" id="SSF53323">
    <property type="entry name" value="Pyruvate-ferredoxin oxidoreductase, PFOR, domain III"/>
    <property type="match status" value="1"/>
</dbReference>